<gene>
    <name evidence="11" type="ORF">J2Z31_004156</name>
</gene>
<evidence type="ECO:0000313" key="11">
    <source>
        <dbReference type="EMBL" id="MBP2237633.1"/>
    </source>
</evidence>
<comment type="similarity">
    <text evidence="2 9">Belongs to the uroporphyrinogen-III synthase family.</text>
</comment>
<feature type="domain" description="Tetrapyrrole biosynthesis uroporphyrinogen III synthase" evidence="10">
    <location>
        <begin position="14"/>
        <end position="233"/>
    </location>
</feature>
<evidence type="ECO:0000256" key="9">
    <source>
        <dbReference type="RuleBase" id="RU366031"/>
    </source>
</evidence>
<organism evidence="11 12">
    <name type="scientific">Sinorhizobium kostiense</name>
    <dbReference type="NCBI Taxonomy" id="76747"/>
    <lineage>
        <taxon>Bacteria</taxon>
        <taxon>Pseudomonadati</taxon>
        <taxon>Pseudomonadota</taxon>
        <taxon>Alphaproteobacteria</taxon>
        <taxon>Hyphomicrobiales</taxon>
        <taxon>Rhizobiaceae</taxon>
        <taxon>Sinorhizobium/Ensifer group</taxon>
        <taxon>Sinorhizobium</taxon>
    </lineage>
</organism>
<dbReference type="RefSeq" id="WP_209603953.1">
    <property type="nucleotide sequence ID" value="NZ_JAGILA010000006.1"/>
</dbReference>
<dbReference type="InterPro" id="IPR003754">
    <property type="entry name" value="4pyrrol_synth_uPrphyn_synth"/>
</dbReference>
<accession>A0ABS4R426</accession>
<dbReference type="Pfam" id="PF02602">
    <property type="entry name" value="HEM4"/>
    <property type="match status" value="1"/>
</dbReference>
<evidence type="ECO:0000313" key="12">
    <source>
        <dbReference type="Proteomes" id="UP000730739"/>
    </source>
</evidence>
<dbReference type="EC" id="4.2.1.75" evidence="3 9"/>
<dbReference type="Proteomes" id="UP000730739">
    <property type="component" value="Unassembled WGS sequence"/>
</dbReference>
<proteinExistence type="inferred from homology"/>
<dbReference type="InterPro" id="IPR036108">
    <property type="entry name" value="4pyrrol_syn_uPrphyn_synt_sf"/>
</dbReference>
<keyword evidence="4 9" id="KW-0456">Lyase</keyword>
<evidence type="ECO:0000256" key="7">
    <source>
        <dbReference type="ARBA" id="ARBA00040167"/>
    </source>
</evidence>
<evidence type="ECO:0000256" key="8">
    <source>
        <dbReference type="ARBA" id="ARBA00048617"/>
    </source>
</evidence>
<dbReference type="InterPro" id="IPR039793">
    <property type="entry name" value="UROS/Hem4"/>
</dbReference>
<name>A0ABS4R426_9HYPH</name>
<dbReference type="EMBL" id="JAGILA010000006">
    <property type="protein sequence ID" value="MBP2237633.1"/>
    <property type="molecule type" value="Genomic_DNA"/>
</dbReference>
<keyword evidence="5 9" id="KW-0627">Porphyrin biosynthesis</keyword>
<dbReference type="NCBIfam" id="NF006621">
    <property type="entry name" value="PRK09189.1"/>
    <property type="match status" value="1"/>
</dbReference>
<dbReference type="Gene3D" id="3.40.50.10090">
    <property type="match status" value="2"/>
</dbReference>
<evidence type="ECO:0000259" key="10">
    <source>
        <dbReference type="Pfam" id="PF02602"/>
    </source>
</evidence>
<comment type="caution">
    <text evidence="11">The sequence shown here is derived from an EMBL/GenBank/DDBJ whole genome shotgun (WGS) entry which is preliminary data.</text>
</comment>
<dbReference type="GO" id="GO:0004852">
    <property type="term" value="F:uroporphyrinogen-III synthase activity"/>
    <property type="evidence" value="ECO:0007669"/>
    <property type="project" value="UniProtKB-EC"/>
</dbReference>
<evidence type="ECO:0000256" key="2">
    <source>
        <dbReference type="ARBA" id="ARBA00008133"/>
    </source>
</evidence>
<evidence type="ECO:0000256" key="3">
    <source>
        <dbReference type="ARBA" id="ARBA00013109"/>
    </source>
</evidence>
<evidence type="ECO:0000256" key="5">
    <source>
        <dbReference type="ARBA" id="ARBA00023244"/>
    </source>
</evidence>
<comment type="function">
    <text evidence="6 9">Catalyzes cyclization of the linear tetrapyrrole, hydroxymethylbilane, to the macrocyclic uroporphyrinogen III.</text>
</comment>
<reference evidence="11 12" key="1">
    <citation type="submission" date="2021-03" db="EMBL/GenBank/DDBJ databases">
        <title>Genomic Encyclopedia of Type Strains, Phase IV (KMG-IV): sequencing the most valuable type-strain genomes for metagenomic binning, comparative biology and taxonomic classification.</title>
        <authorList>
            <person name="Goeker M."/>
        </authorList>
    </citation>
    <scope>NUCLEOTIDE SEQUENCE [LARGE SCALE GENOMIC DNA]</scope>
    <source>
        <strain evidence="11 12">DSM 13372</strain>
    </source>
</reference>
<dbReference type="PANTHER" id="PTHR38042:SF1">
    <property type="entry name" value="UROPORPHYRINOGEN-III SYNTHASE, CHLOROPLASTIC"/>
    <property type="match status" value="1"/>
</dbReference>
<dbReference type="SUPFAM" id="SSF69618">
    <property type="entry name" value="HemD-like"/>
    <property type="match status" value="1"/>
</dbReference>
<evidence type="ECO:0000256" key="4">
    <source>
        <dbReference type="ARBA" id="ARBA00023239"/>
    </source>
</evidence>
<dbReference type="CDD" id="cd06578">
    <property type="entry name" value="HemD"/>
    <property type="match status" value="1"/>
</dbReference>
<evidence type="ECO:0000256" key="1">
    <source>
        <dbReference type="ARBA" id="ARBA00004772"/>
    </source>
</evidence>
<dbReference type="PANTHER" id="PTHR38042">
    <property type="entry name" value="UROPORPHYRINOGEN-III SYNTHASE, CHLOROPLASTIC"/>
    <property type="match status" value="1"/>
</dbReference>
<comment type="catalytic activity">
    <reaction evidence="8 9">
        <text>hydroxymethylbilane = uroporphyrinogen III + H2O</text>
        <dbReference type="Rhea" id="RHEA:18965"/>
        <dbReference type="ChEBI" id="CHEBI:15377"/>
        <dbReference type="ChEBI" id="CHEBI:57308"/>
        <dbReference type="ChEBI" id="CHEBI:57845"/>
        <dbReference type="EC" id="4.2.1.75"/>
    </reaction>
</comment>
<comment type="pathway">
    <text evidence="1 9">Porphyrin-containing compound metabolism; protoporphyrin-IX biosynthesis; coproporphyrinogen-III from 5-aminolevulinate: step 3/4.</text>
</comment>
<evidence type="ECO:0000256" key="6">
    <source>
        <dbReference type="ARBA" id="ARBA00037589"/>
    </source>
</evidence>
<protein>
    <recommendedName>
        <fullName evidence="7 9">Uroporphyrinogen-III synthase</fullName>
        <ecNumber evidence="3 9">4.2.1.75</ecNumber>
    </recommendedName>
</protein>
<sequence>MRLLVTRPRPAAERTAEKLHALGHQVTILPLMEAQHLPGAVRAALDRSPDGIAVTSAEAVRVLAALGPAVRSHLAAPLFAVGEATARAASGIGFTNVRVGGGTGEALAETVAAERRAGAGKLLYLAGAPRADGFERALAERGIDHVTVECYRMAPVSYGRQALFDLVRPGAFDGVLLYSRETARHFAALLKESNLDVTAFSARYLCMSSAVREALPDDAVAQIAAEPDEKALLKLL</sequence>
<keyword evidence="12" id="KW-1185">Reference proteome</keyword>